<name>A0A4R6W9C5_9SPHI</name>
<dbReference type="Gene3D" id="3.10.50.40">
    <property type="match status" value="1"/>
</dbReference>
<sequence>MYIEERDPLLHIATKKLFISNETFIYERFIAIKNNLHSMKNLFKTVLFAAVGAVVFVSCNKSDDYDYEGEKQRVLEQEKAFDLQLSKEKLDIEEYVQANFGSLVQEDTLLVPYQVLEKKVKRGFWYEVLSAPTEEDDKAYTWELTTSGYNYVVKPAKVKLKYTARLLDNTIVESDLEGSNYDIPPFSSESKVFTSAWYFSFIPYAVKNNSNSIPLNGLTKNGLKKGSKIRVISPSLYAHRNVEKKADGTTFLKDIPANSPLVYEFEVLSIQ</sequence>
<comment type="caution">
    <text evidence="1">The sequence shown here is derived from an EMBL/GenBank/DDBJ whole genome shotgun (WGS) entry which is preliminary data.</text>
</comment>
<evidence type="ECO:0000313" key="2">
    <source>
        <dbReference type="Proteomes" id="UP000295292"/>
    </source>
</evidence>
<protein>
    <submittedName>
        <fullName evidence="1">FKBP-type peptidyl-prolyl cis-trans isomerase</fullName>
    </submittedName>
</protein>
<dbReference type="GO" id="GO:0003755">
    <property type="term" value="F:peptidyl-prolyl cis-trans isomerase activity"/>
    <property type="evidence" value="ECO:0007669"/>
    <property type="project" value="InterPro"/>
</dbReference>
<dbReference type="Proteomes" id="UP000295292">
    <property type="component" value="Unassembled WGS sequence"/>
</dbReference>
<dbReference type="SUPFAM" id="SSF54534">
    <property type="entry name" value="FKBP-like"/>
    <property type="match status" value="1"/>
</dbReference>
<keyword evidence="2" id="KW-1185">Reference proteome</keyword>
<dbReference type="EMBL" id="SNYV01000016">
    <property type="protein sequence ID" value="TDQ75744.1"/>
    <property type="molecule type" value="Genomic_DNA"/>
</dbReference>
<dbReference type="RefSeq" id="WP_211348561.1">
    <property type="nucleotide sequence ID" value="NZ_SNYV01000016.1"/>
</dbReference>
<keyword evidence="1" id="KW-0413">Isomerase</keyword>
<proteinExistence type="predicted"/>
<organism evidence="1 2">
    <name type="scientific">Sphingobacterium yanglingense</name>
    <dbReference type="NCBI Taxonomy" id="1437280"/>
    <lineage>
        <taxon>Bacteria</taxon>
        <taxon>Pseudomonadati</taxon>
        <taxon>Bacteroidota</taxon>
        <taxon>Sphingobacteriia</taxon>
        <taxon>Sphingobacteriales</taxon>
        <taxon>Sphingobacteriaceae</taxon>
        <taxon>Sphingobacterium</taxon>
    </lineage>
</organism>
<accession>A0A4R6W9C5</accession>
<gene>
    <name evidence="1" type="ORF">CLV99_3438</name>
</gene>
<dbReference type="InterPro" id="IPR046357">
    <property type="entry name" value="PPIase_dom_sf"/>
</dbReference>
<reference evidence="1 2" key="1">
    <citation type="submission" date="2019-03" db="EMBL/GenBank/DDBJ databases">
        <title>Genomic Encyclopedia of Archaeal and Bacterial Type Strains, Phase II (KMG-II): from individual species to whole genera.</title>
        <authorList>
            <person name="Goeker M."/>
        </authorList>
    </citation>
    <scope>NUCLEOTIDE SEQUENCE [LARGE SCALE GENOMIC DNA]</scope>
    <source>
        <strain evidence="1 2">DSM 28353</strain>
    </source>
</reference>
<dbReference type="AlphaFoldDB" id="A0A4R6W9C5"/>
<evidence type="ECO:0000313" key="1">
    <source>
        <dbReference type="EMBL" id="TDQ75744.1"/>
    </source>
</evidence>